<evidence type="ECO:0000313" key="11">
    <source>
        <dbReference type="Proteomes" id="UP001379533"/>
    </source>
</evidence>
<evidence type="ECO:0000256" key="5">
    <source>
        <dbReference type="ARBA" id="ARBA00049288"/>
    </source>
</evidence>
<name>A0ABZ2KFF2_9BACT</name>
<dbReference type="PRINTS" id="PR00143">
    <property type="entry name" value="CITRTSNTHASE"/>
</dbReference>
<comment type="catalytic activity">
    <reaction evidence="5 8">
        <text>oxaloacetate + acetyl-CoA + H2O = citrate + CoA + H(+)</text>
        <dbReference type="Rhea" id="RHEA:16845"/>
        <dbReference type="ChEBI" id="CHEBI:15377"/>
        <dbReference type="ChEBI" id="CHEBI:15378"/>
        <dbReference type="ChEBI" id="CHEBI:16452"/>
        <dbReference type="ChEBI" id="CHEBI:16947"/>
        <dbReference type="ChEBI" id="CHEBI:57287"/>
        <dbReference type="ChEBI" id="CHEBI:57288"/>
        <dbReference type="EC" id="2.3.3.16"/>
    </reaction>
</comment>
<keyword evidence="3 8" id="KW-0816">Tricarboxylic acid cycle</keyword>
<dbReference type="GO" id="GO:0036440">
    <property type="term" value="F:citrate synthase activity"/>
    <property type="evidence" value="ECO:0007669"/>
    <property type="project" value="UniProtKB-EC"/>
</dbReference>
<dbReference type="Gene3D" id="1.10.230.10">
    <property type="entry name" value="Cytochrome P450-Terp, domain 2"/>
    <property type="match status" value="1"/>
</dbReference>
<evidence type="ECO:0000256" key="2">
    <source>
        <dbReference type="ARBA" id="ARBA00010566"/>
    </source>
</evidence>
<evidence type="ECO:0000256" key="1">
    <source>
        <dbReference type="ARBA" id="ARBA00004751"/>
    </source>
</evidence>
<evidence type="ECO:0000256" key="3">
    <source>
        <dbReference type="ARBA" id="ARBA00022532"/>
    </source>
</evidence>
<dbReference type="Pfam" id="PF00285">
    <property type="entry name" value="Citrate_synt"/>
    <property type="match status" value="1"/>
</dbReference>
<comment type="similarity">
    <text evidence="2 7 9">Belongs to the citrate synthase family.</text>
</comment>
<dbReference type="InterPro" id="IPR036969">
    <property type="entry name" value="Citrate_synthase_sf"/>
</dbReference>
<dbReference type="PANTHER" id="PTHR42871">
    <property type="entry name" value="CITRATE SYNTHASE"/>
    <property type="match status" value="1"/>
</dbReference>
<dbReference type="InterPro" id="IPR010953">
    <property type="entry name" value="Citrate_synthase_typ-I"/>
</dbReference>
<dbReference type="Gene3D" id="1.10.580.10">
    <property type="entry name" value="Citrate Synthase, domain 1"/>
    <property type="match status" value="1"/>
</dbReference>
<evidence type="ECO:0000313" key="10">
    <source>
        <dbReference type="EMBL" id="WXA95091.1"/>
    </source>
</evidence>
<dbReference type="PANTHER" id="PTHR42871:SF1">
    <property type="entry name" value="CITRATE SYNTHASE"/>
    <property type="match status" value="1"/>
</dbReference>
<evidence type="ECO:0000256" key="6">
    <source>
        <dbReference type="NCBIfam" id="TIGR01798"/>
    </source>
</evidence>
<evidence type="ECO:0000256" key="8">
    <source>
        <dbReference type="RuleBase" id="RU003370"/>
    </source>
</evidence>
<evidence type="ECO:0000256" key="4">
    <source>
        <dbReference type="ARBA" id="ARBA00022679"/>
    </source>
</evidence>
<keyword evidence="11" id="KW-1185">Reference proteome</keyword>
<dbReference type="InterPro" id="IPR002020">
    <property type="entry name" value="Citrate_synthase"/>
</dbReference>
<dbReference type="Proteomes" id="UP001379533">
    <property type="component" value="Chromosome"/>
</dbReference>
<protein>
    <recommendedName>
        <fullName evidence="6 7">Citrate synthase</fullName>
    </recommendedName>
</protein>
<comment type="pathway">
    <text evidence="1 8">Carbohydrate metabolism; tricarboxylic acid cycle; isocitrate from oxaloacetate: step 1/2.</text>
</comment>
<evidence type="ECO:0000256" key="7">
    <source>
        <dbReference type="PIRNR" id="PIRNR001369"/>
    </source>
</evidence>
<dbReference type="RefSeq" id="WP_394845699.1">
    <property type="nucleotide sequence ID" value="NZ_CP089982.1"/>
</dbReference>
<dbReference type="EMBL" id="CP089982">
    <property type="protein sequence ID" value="WXA95091.1"/>
    <property type="molecule type" value="Genomic_DNA"/>
</dbReference>
<keyword evidence="10" id="KW-0012">Acyltransferase</keyword>
<dbReference type="InterPro" id="IPR019810">
    <property type="entry name" value="Citrate_synthase_AS"/>
</dbReference>
<dbReference type="Gene3D" id="2.20.28.60">
    <property type="match status" value="1"/>
</dbReference>
<keyword evidence="4 7" id="KW-0808">Transferase</keyword>
<dbReference type="PIRSF" id="PIRSF001369">
    <property type="entry name" value="Citrate_synth"/>
    <property type="match status" value="1"/>
</dbReference>
<evidence type="ECO:0000256" key="9">
    <source>
        <dbReference type="RuleBase" id="RU003406"/>
    </source>
</evidence>
<dbReference type="CDD" id="cd06114">
    <property type="entry name" value="EcCS_like"/>
    <property type="match status" value="1"/>
</dbReference>
<accession>A0ABZ2KFF2</accession>
<reference evidence="10 11" key="1">
    <citation type="submission" date="2021-12" db="EMBL/GenBank/DDBJ databases">
        <title>Discovery of the Pendulisporaceae a myxobacterial family with distinct sporulation behavior and unique specialized metabolism.</title>
        <authorList>
            <person name="Garcia R."/>
            <person name="Popoff A."/>
            <person name="Bader C.D."/>
            <person name="Loehr J."/>
            <person name="Walesch S."/>
            <person name="Walt C."/>
            <person name="Boldt J."/>
            <person name="Bunk B."/>
            <person name="Haeckl F.J.F.P.J."/>
            <person name="Gunesch A.P."/>
            <person name="Birkelbach J."/>
            <person name="Nuebel U."/>
            <person name="Pietschmann T."/>
            <person name="Bach T."/>
            <person name="Mueller R."/>
        </authorList>
    </citation>
    <scope>NUCLEOTIDE SEQUENCE [LARGE SCALE GENOMIC DNA]</scope>
    <source>
        <strain evidence="10 11">MSr12523</strain>
    </source>
</reference>
<sequence length="429" mass="48047">MSEKVELKVSDTVKFEAPIVVGSENEKAIDIANLRAKTGLVTIDPAFMNTASTKSAVTYLDGEQGILRYRGIPIEQLAEKSTFVETSYLLIYGHLPDKAELSRFSTLLTRHSLIHEDMKHFFDGFPSTAHPMAVLSSMVCSLSSYYPDALDVDNKDLIDITIARLLAKVRTIAAFAYKKSIGQPFVYPRNSLRYCANFLNMMFSVPAEPYEIDPEIEKVLNILLILHADHEQNCSTSTVRLVGSSKANLFASISAGICALWGPLHGGANQEVIQMLEAIQRDGGDVSKYVQMAKDKTSNFRLMGFGHRVYKNFDPRAKIIKQCADQVLAKKGHDPLLDIAKGLEEAALKDSYFVERKLYPNVDFYSGIIYRALGFPTNMFTVLFALGRLPGWIAHWKEMMDDPSTKIGRPRQIYTGPTLQNYVPLDQRK</sequence>
<dbReference type="NCBIfam" id="TIGR01798">
    <property type="entry name" value="cit_synth_I"/>
    <property type="match status" value="1"/>
</dbReference>
<proteinExistence type="inferred from homology"/>
<gene>
    <name evidence="10" type="ORF">LZC95_52805</name>
</gene>
<organism evidence="10 11">
    <name type="scientific">Pendulispora brunnea</name>
    <dbReference type="NCBI Taxonomy" id="2905690"/>
    <lineage>
        <taxon>Bacteria</taxon>
        <taxon>Pseudomonadati</taxon>
        <taxon>Myxococcota</taxon>
        <taxon>Myxococcia</taxon>
        <taxon>Myxococcales</taxon>
        <taxon>Sorangiineae</taxon>
        <taxon>Pendulisporaceae</taxon>
        <taxon>Pendulispora</taxon>
    </lineage>
</organism>
<dbReference type="InterPro" id="IPR016142">
    <property type="entry name" value="Citrate_synth-like_lrg_a-sub"/>
</dbReference>
<dbReference type="PROSITE" id="PS00480">
    <property type="entry name" value="CITRATE_SYNTHASE"/>
    <property type="match status" value="1"/>
</dbReference>
<dbReference type="InterPro" id="IPR024176">
    <property type="entry name" value="Citrate_synthase_bac-typ"/>
</dbReference>
<dbReference type="InterPro" id="IPR016143">
    <property type="entry name" value="Citrate_synth-like_sm_a-sub"/>
</dbReference>
<dbReference type="SUPFAM" id="SSF48256">
    <property type="entry name" value="Citrate synthase"/>
    <property type="match status" value="1"/>
</dbReference>
<dbReference type="NCBIfam" id="NF004126">
    <property type="entry name" value="PRK05614.1"/>
    <property type="match status" value="1"/>
</dbReference>